<dbReference type="Proteomes" id="UP000004030">
    <property type="component" value="Unassembled WGS sequence"/>
</dbReference>
<dbReference type="InterPro" id="IPR052898">
    <property type="entry name" value="ACAD10-like"/>
</dbReference>
<feature type="domain" description="Aminoglycoside phosphotransferase" evidence="1">
    <location>
        <begin position="39"/>
        <end position="280"/>
    </location>
</feature>
<dbReference type="PATRIC" id="fig|1088721.3.peg.2276"/>
<dbReference type="InterPro" id="IPR011009">
    <property type="entry name" value="Kinase-like_dom_sf"/>
</dbReference>
<dbReference type="KEGG" id="npn:JI59_08605"/>
<dbReference type="eggNOG" id="COG3173">
    <property type="taxonomic scope" value="Bacteria"/>
</dbReference>
<organism evidence="2 3">
    <name type="scientific">Novosphingobium pentaromativorans US6-1</name>
    <dbReference type="NCBI Taxonomy" id="1088721"/>
    <lineage>
        <taxon>Bacteria</taxon>
        <taxon>Pseudomonadati</taxon>
        <taxon>Pseudomonadota</taxon>
        <taxon>Alphaproteobacteria</taxon>
        <taxon>Sphingomonadales</taxon>
        <taxon>Sphingomonadaceae</taxon>
        <taxon>Novosphingobium</taxon>
    </lineage>
</organism>
<dbReference type="EMBL" id="AGFM01000032">
    <property type="protein sequence ID" value="EHJ60740.1"/>
    <property type="molecule type" value="Genomic_DNA"/>
</dbReference>
<dbReference type="InterPro" id="IPR002575">
    <property type="entry name" value="Aminoglycoside_PTrfase"/>
</dbReference>
<gene>
    <name evidence="2" type="ORF">NSU_2298</name>
</gene>
<dbReference type="STRING" id="1088721.JI59_08605"/>
<evidence type="ECO:0000313" key="3">
    <source>
        <dbReference type="Proteomes" id="UP000004030"/>
    </source>
</evidence>
<sequence length="353" mass="39486">MSDAKFSGAGEVREAHRFDAQKLAAWMAANVEGFEGPLTVEQFKGGQSNPTYRLVTPSRNYVLRRKPPGPILKGAHAVDREARVMRALGTTGFPVPHIHALCTDETVIGTWFYVMDLVEGRIFWDPQLPEIPKEQRASYFDAMNATIARLHSVDFAAIGLEDYGRPNGYFERQIGRWSRQYREDTIAGSDPYIDRLIEWLPGNIPPGEDVSIVHGDFRLDNLIFHPTEPKVLAVIDWELSTLGHPLADFSYHLMMFRMPRLTIPGLANAPLDELGIPDEASYVADYCRRTGRDGIAKLDFYLAFNLFRFAAICHGVKARMLRGNAASAEAEKLVADLPVIAELGWEQARKAGA</sequence>
<evidence type="ECO:0000313" key="2">
    <source>
        <dbReference type="EMBL" id="EHJ60740.1"/>
    </source>
</evidence>
<evidence type="ECO:0000259" key="1">
    <source>
        <dbReference type="Pfam" id="PF01636"/>
    </source>
</evidence>
<dbReference type="GO" id="GO:0016740">
    <property type="term" value="F:transferase activity"/>
    <property type="evidence" value="ECO:0007669"/>
    <property type="project" value="UniProtKB-KW"/>
</dbReference>
<dbReference type="AlphaFoldDB" id="G6ED77"/>
<reference evidence="2 3" key="1">
    <citation type="journal article" date="2012" name="J. Bacteriol.">
        <title>Genome sequence of benzo(a)pyrene-degrading bacterium Novosphingobium pentaromativorans US6-1.</title>
        <authorList>
            <person name="Luo Y.R."/>
            <person name="Kang S.G."/>
            <person name="Kim S.J."/>
            <person name="Kim M.R."/>
            <person name="Li N."/>
            <person name="Lee J.H."/>
            <person name="Kwon K.K."/>
        </authorList>
    </citation>
    <scope>NUCLEOTIDE SEQUENCE [LARGE SCALE GENOMIC DNA]</scope>
    <source>
        <strain evidence="2 3">US6-1</strain>
    </source>
</reference>
<dbReference type="CDD" id="cd05154">
    <property type="entry name" value="ACAD10_11_N-like"/>
    <property type="match status" value="1"/>
</dbReference>
<comment type="caution">
    <text evidence="2">The sequence shown here is derived from an EMBL/GenBank/DDBJ whole genome shotgun (WGS) entry which is preliminary data.</text>
</comment>
<dbReference type="Gene3D" id="3.90.1200.10">
    <property type="match status" value="1"/>
</dbReference>
<accession>G6ED77</accession>
<dbReference type="Gene3D" id="3.30.200.20">
    <property type="entry name" value="Phosphorylase Kinase, domain 1"/>
    <property type="match status" value="1"/>
</dbReference>
<dbReference type="InterPro" id="IPR041726">
    <property type="entry name" value="ACAD10_11_N"/>
</dbReference>
<keyword evidence="2" id="KW-0808">Transferase</keyword>
<dbReference type="Pfam" id="PF01636">
    <property type="entry name" value="APH"/>
    <property type="match status" value="1"/>
</dbReference>
<proteinExistence type="predicted"/>
<dbReference type="PANTHER" id="PTHR47829:SF3">
    <property type="entry name" value="AMINOGLYCOSIDE PHOSPHOTRANSFERASE DOMAIN-CONTAINING PROTEIN"/>
    <property type="match status" value="1"/>
</dbReference>
<name>G6ED77_9SPHN</name>
<protein>
    <submittedName>
        <fullName evidence="2">Aminoglycoside phosphotransferase</fullName>
    </submittedName>
</protein>
<dbReference type="OrthoDB" id="3806873at2"/>
<dbReference type="PANTHER" id="PTHR47829">
    <property type="entry name" value="HYDROLASE, PUTATIVE (AFU_ORTHOLOGUE AFUA_1G12880)-RELATED"/>
    <property type="match status" value="1"/>
</dbReference>
<dbReference type="RefSeq" id="WP_007013213.1">
    <property type="nucleotide sequence ID" value="NZ_AGFM01000032.1"/>
</dbReference>
<keyword evidence="3" id="KW-1185">Reference proteome</keyword>
<dbReference type="SUPFAM" id="SSF56112">
    <property type="entry name" value="Protein kinase-like (PK-like)"/>
    <property type="match status" value="1"/>
</dbReference>